<dbReference type="EMBL" id="JASHIE010000011">
    <property type="protein sequence ID" value="MDI9876215.1"/>
    <property type="molecule type" value="Genomic_DNA"/>
</dbReference>
<proteinExistence type="predicted"/>
<sequence length="300" mass="34925">MKYSYGKLTENKFIVSNQLDLLQIYEIKDNKLIFIKEMKLGFGKDEYFRSFEFLETENNLIIGKKNGIIQFINLESEAIIREVKLPLSDEYYFDWNLDILKLSNDENWLAVGQPWYTVYPLNLNTLSSTEISIPAQPLQIKYSFDNKYVALIHGEQGGQGLIVYRQNEIGDWQEVYEYWATSAFEFSKKQNVVYHFGLKDTIGVLTKVNLIDSSKIEWEAFFTLTELGNENIHSYGFGLNNLTIINNSLEFSINNKTIILDETNGQVLENYTNNNRTIQTLCNSTMKVRLTEDKIIMEKI</sequence>
<evidence type="ECO:0000313" key="2">
    <source>
        <dbReference type="Proteomes" id="UP001225761"/>
    </source>
</evidence>
<protein>
    <submittedName>
        <fullName evidence="1">Uncharacterized protein</fullName>
    </submittedName>
</protein>
<name>A0ABT6Z510_9BACT</name>
<dbReference type="SUPFAM" id="SSF82171">
    <property type="entry name" value="DPP6 N-terminal domain-like"/>
    <property type="match status" value="1"/>
</dbReference>
<organism evidence="1 2">
    <name type="scientific">Flectobacillus rivi</name>
    <dbReference type="NCBI Taxonomy" id="2984209"/>
    <lineage>
        <taxon>Bacteria</taxon>
        <taxon>Pseudomonadati</taxon>
        <taxon>Bacteroidota</taxon>
        <taxon>Cytophagia</taxon>
        <taxon>Cytophagales</taxon>
        <taxon>Flectobacillaceae</taxon>
        <taxon>Flectobacillus</taxon>
    </lineage>
</organism>
<keyword evidence="2" id="KW-1185">Reference proteome</keyword>
<reference evidence="1 2" key="1">
    <citation type="submission" date="2023-05" db="EMBL/GenBank/DDBJ databases">
        <title>Novel species of genus Flectobacillus isolated from stream in China.</title>
        <authorList>
            <person name="Lu H."/>
        </authorList>
    </citation>
    <scope>NUCLEOTIDE SEQUENCE [LARGE SCALE GENOMIC DNA]</scope>
    <source>
        <strain evidence="1 2">LFS242W</strain>
    </source>
</reference>
<dbReference type="Proteomes" id="UP001225761">
    <property type="component" value="Unassembled WGS sequence"/>
</dbReference>
<dbReference type="RefSeq" id="WP_283382575.1">
    <property type="nucleotide sequence ID" value="NZ_JASHIE010000011.1"/>
</dbReference>
<accession>A0ABT6Z510</accession>
<evidence type="ECO:0000313" key="1">
    <source>
        <dbReference type="EMBL" id="MDI9876215.1"/>
    </source>
</evidence>
<comment type="caution">
    <text evidence="1">The sequence shown here is derived from an EMBL/GenBank/DDBJ whole genome shotgun (WGS) entry which is preliminary data.</text>
</comment>
<gene>
    <name evidence="1" type="ORF">QM481_16885</name>
</gene>